<evidence type="ECO:0000313" key="4">
    <source>
        <dbReference type="Proteomes" id="UP000596827"/>
    </source>
</evidence>
<dbReference type="EMBL" id="JACORU010000007">
    <property type="protein sequence ID" value="MBC5766746.1"/>
    <property type="molecule type" value="Genomic_DNA"/>
</dbReference>
<dbReference type="PANTHER" id="PTHR23150:SF19">
    <property type="entry name" value="FORMYLGLYCINE-GENERATING ENZYME"/>
    <property type="match status" value="1"/>
</dbReference>
<dbReference type="SUPFAM" id="SSF56436">
    <property type="entry name" value="C-type lectin-like"/>
    <property type="match status" value="1"/>
</dbReference>
<feature type="region of interest" description="Disordered" evidence="1">
    <location>
        <begin position="238"/>
        <end position="260"/>
    </location>
</feature>
<dbReference type="InterPro" id="IPR005532">
    <property type="entry name" value="SUMF_dom"/>
</dbReference>
<dbReference type="Proteomes" id="UP000596827">
    <property type="component" value="Unassembled WGS sequence"/>
</dbReference>
<evidence type="ECO:0000259" key="2">
    <source>
        <dbReference type="Pfam" id="PF03781"/>
    </source>
</evidence>
<gene>
    <name evidence="3" type="ORF">H8R02_19940</name>
</gene>
<keyword evidence="4" id="KW-1185">Reference proteome</keyword>
<evidence type="ECO:0000256" key="1">
    <source>
        <dbReference type="SAM" id="MobiDB-lite"/>
    </source>
</evidence>
<comment type="caution">
    <text evidence="3">The sequence shown here is derived from an EMBL/GenBank/DDBJ whole genome shotgun (WGS) entry which is preliminary data.</text>
</comment>
<dbReference type="InterPro" id="IPR016187">
    <property type="entry name" value="CTDL_fold"/>
</dbReference>
<protein>
    <submittedName>
        <fullName evidence="3">Formylglycine-generating enzyme family protein</fullName>
    </submittedName>
</protein>
<dbReference type="AlphaFoldDB" id="A0A923S3T1"/>
<dbReference type="GO" id="GO:0120147">
    <property type="term" value="F:formylglycine-generating oxidase activity"/>
    <property type="evidence" value="ECO:0007669"/>
    <property type="project" value="TreeGrafter"/>
</dbReference>
<sequence>MRWIPGGRFRMGCENFYPEEAPVRTVGVDGFWIDEVPVTNAMFKRFVDSTGYVTLAEEPLDPAAYAGVDPALLQPGSLVFVSPRQRVRLDDISQWWQWRVGADWRHPLGSGSSLAGLEDHPVVHVTHRDAAAYAAWAGKALPTEAEWERACRGGHEDRDYAWGDELAPGGRMLANYFQGQFPWNNTCEDGYERTSPVRSYPSNDYGLFDMIGNVWEWTDDWFVPATMLAKKAPGCGCAPQNPRGGSQADSTDPRDASTRLGRRVCKGGSHLCAVGYCQRYRPASRHAQAIDSSTSHIGFRCVVRA</sequence>
<reference evidence="3" key="1">
    <citation type="submission" date="2020-08" db="EMBL/GenBank/DDBJ databases">
        <title>Ramlibacter sp. GTP1 16S ribosomal RNA gene genome sequencing and assembly.</title>
        <authorList>
            <person name="Kang M."/>
        </authorList>
    </citation>
    <scope>NUCLEOTIDE SEQUENCE</scope>
    <source>
        <strain evidence="3">GTP1</strain>
    </source>
</reference>
<dbReference type="PANTHER" id="PTHR23150">
    <property type="entry name" value="SULFATASE MODIFYING FACTOR 1, 2"/>
    <property type="match status" value="1"/>
</dbReference>
<accession>A0A923S3T1</accession>
<organism evidence="3 4">
    <name type="scientific">Ramlibacter albus</name>
    <dbReference type="NCBI Taxonomy" id="2079448"/>
    <lineage>
        <taxon>Bacteria</taxon>
        <taxon>Pseudomonadati</taxon>
        <taxon>Pseudomonadota</taxon>
        <taxon>Betaproteobacteria</taxon>
        <taxon>Burkholderiales</taxon>
        <taxon>Comamonadaceae</taxon>
        <taxon>Ramlibacter</taxon>
    </lineage>
</organism>
<dbReference type="Pfam" id="PF03781">
    <property type="entry name" value="FGE-sulfatase"/>
    <property type="match status" value="1"/>
</dbReference>
<evidence type="ECO:0000313" key="3">
    <source>
        <dbReference type="EMBL" id="MBC5766746.1"/>
    </source>
</evidence>
<dbReference type="Gene3D" id="3.90.1580.10">
    <property type="entry name" value="paralog of FGE (formylglycine-generating enzyme)"/>
    <property type="match status" value="1"/>
</dbReference>
<name>A0A923S3T1_9BURK</name>
<proteinExistence type="predicted"/>
<feature type="domain" description="Sulfatase-modifying factor enzyme-like" evidence="2">
    <location>
        <begin position="3"/>
        <end position="302"/>
    </location>
</feature>
<dbReference type="InterPro" id="IPR051043">
    <property type="entry name" value="Sulfatase_Mod_Factor_Kinase"/>
</dbReference>
<dbReference type="InterPro" id="IPR042095">
    <property type="entry name" value="SUMF_sf"/>
</dbReference>